<evidence type="ECO:0000256" key="1">
    <source>
        <dbReference type="SAM" id="Phobius"/>
    </source>
</evidence>
<name>A0A8S2PSA2_9BILA</name>
<dbReference type="Gene3D" id="1.50.10.10">
    <property type="match status" value="2"/>
</dbReference>
<evidence type="ECO:0000313" key="3">
    <source>
        <dbReference type="Proteomes" id="UP000681720"/>
    </source>
</evidence>
<organism evidence="2 3">
    <name type="scientific">Rotaria magnacalcarata</name>
    <dbReference type="NCBI Taxonomy" id="392030"/>
    <lineage>
        <taxon>Eukaryota</taxon>
        <taxon>Metazoa</taxon>
        <taxon>Spiralia</taxon>
        <taxon>Gnathifera</taxon>
        <taxon>Rotifera</taxon>
        <taxon>Eurotatoria</taxon>
        <taxon>Bdelloidea</taxon>
        <taxon>Philodinida</taxon>
        <taxon>Philodinidae</taxon>
        <taxon>Rotaria</taxon>
    </lineage>
</organism>
<dbReference type="PANTHER" id="PTHR31047:SF0">
    <property type="entry name" value="MEIOTICALLY UP-REGULATED GENE 157 PROTEIN"/>
    <property type="match status" value="1"/>
</dbReference>
<accession>A0A8S2PSA2</accession>
<dbReference type="InterPro" id="IPR012341">
    <property type="entry name" value="6hp_glycosidase-like_sf"/>
</dbReference>
<keyword evidence="1" id="KW-0472">Membrane</keyword>
<comment type="caution">
    <text evidence="2">The sequence shown here is derived from an EMBL/GenBank/DDBJ whole genome shotgun (WGS) entry which is preliminary data.</text>
</comment>
<dbReference type="SMART" id="SM01149">
    <property type="entry name" value="DUF1237"/>
    <property type="match status" value="1"/>
</dbReference>
<dbReference type="PANTHER" id="PTHR31047">
    <property type="entry name" value="MEIOTICALLY UP-REGULATED GENE 157 PROTEIN"/>
    <property type="match status" value="1"/>
</dbReference>
<keyword evidence="1" id="KW-0812">Transmembrane</keyword>
<gene>
    <name evidence="2" type="ORF">GIL414_LOCUS15442</name>
</gene>
<dbReference type="InterPro" id="IPR008928">
    <property type="entry name" value="6-hairpin_glycosidase_sf"/>
</dbReference>
<proteinExistence type="predicted"/>
<sequence length="469" mass="54270">MYSRGSYNEYYVRFIRNLSQSIPKRKISKNLLLIYLMIGLILTFNILFMTDIFPFSSLCKLQESVISSKSEDFNHDAISTIERSKRALEKLKVLLASVMSPDGQPWIWIPTKEYPSVPYQPTFLLNQTIPKPLYNITDLPRSVVHEINRVCRRLKQADQVGGAIWCKLFKKTYSDTLVTTTTILDDKSTYIITGDIDLMWLRDSSAQVHQYLTLWQDLEIQRIVEGLICRQIQFIFSNPYASAFRLTLRPNPPSDDSLEPIHVQKGRNLHVAMHNYELDSLCYHIVQLHADILSGINTYGIVNHENYGKIYAFETDGFSQHLLIDDANIPSLLSATYLGFKTPYDPSNLLMQSTRQFILSKGNPYFFQGKNVSGIGSQHTAANYVWPMAIIMEGLTTIINNNTIKDLDYVWQRLEASHAYTFSMHESFDVNNPTEFTREWFAWVNSLFAELVLTHLEHLEDWLCFRRTI</sequence>
<dbReference type="InterPro" id="IPR008313">
    <property type="entry name" value="GH125"/>
</dbReference>
<protein>
    <recommendedName>
        <fullName evidence="4">Glycoside hydrolase family 125 protein</fullName>
    </recommendedName>
</protein>
<dbReference type="AlphaFoldDB" id="A0A8S2PSA2"/>
<keyword evidence="1" id="KW-1133">Transmembrane helix</keyword>
<evidence type="ECO:0000313" key="2">
    <source>
        <dbReference type="EMBL" id="CAF4069709.1"/>
    </source>
</evidence>
<dbReference type="EMBL" id="CAJOBJ010006785">
    <property type="protein sequence ID" value="CAF4069709.1"/>
    <property type="molecule type" value="Genomic_DNA"/>
</dbReference>
<dbReference type="SUPFAM" id="SSF48208">
    <property type="entry name" value="Six-hairpin glycosidases"/>
    <property type="match status" value="1"/>
</dbReference>
<dbReference type="GO" id="GO:0005975">
    <property type="term" value="P:carbohydrate metabolic process"/>
    <property type="evidence" value="ECO:0007669"/>
    <property type="project" value="InterPro"/>
</dbReference>
<evidence type="ECO:0008006" key="4">
    <source>
        <dbReference type="Google" id="ProtNLM"/>
    </source>
</evidence>
<dbReference type="Pfam" id="PF06824">
    <property type="entry name" value="Glyco_hydro_125"/>
    <property type="match status" value="2"/>
</dbReference>
<feature type="transmembrane region" description="Helical" evidence="1">
    <location>
        <begin position="31"/>
        <end position="50"/>
    </location>
</feature>
<reference evidence="2" key="1">
    <citation type="submission" date="2021-02" db="EMBL/GenBank/DDBJ databases">
        <authorList>
            <person name="Nowell W R."/>
        </authorList>
    </citation>
    <scope>NUCLEOTIDE SEQUENCE</scope>
</reference>
<dbReference type="Proteomes" id="UP000681720">
    <property type="component" value="Unassembled WGS sequence"/>
</dbReference>